<protein>
    <recommendedName>
        <fullName evidence="2">Neprosin PEP catalytic domain-containing protein</fullName>
    </recommendedName>
</protein>
<dbReference type="PANTHER" id="PTHR31589">
    <property type="entry name" value="PROTEIN, PUTATIVE (DUF239)-RELATED-RELATED"/>
    <property type="match status" value="1"/>
</dbReference>
<dbReference type="PROSITE" id="PS52045">
    <property type="entry name" value="NEPROSIN_PEP_CD"/>
    <property type="match status" value="1"/>
</dbReference>
<dbReference type="InterPro" id="IPR053168">
    <property type="entry name" value="Glutamic_endopeptidase"/>
</dbReference>
<dbReference type="Pfam" id="PF14365">
    <property type="entry name" value="Neprosin_AP"/>
    <property type="match status" value="1"/>
</dbReference>
<name>A0AAU9SH96_THLAR</name>
<keyword evidence="1" id="KW-0812">Transmembrane</keyword>
<dbReference type="Proteomes" id="UP000836841">
    <property type="component" value="Chromosome 5"/>
</dbReference>
<dbReference type="Pfam" id="PF03080">
    <property type="entry name" value="Neprosin"/>
    <property type="match status" value="1"/>
</dbReference>
<reference evidence="3 4" key="1">
    <citation type="submission" date="2022-03" db="EMBL/GenBank/DDBJ databases">
        <authorList>
            <person name="Nunn A."/>
            <person name="Chopra R."/>
            <person name="Nunn A."/>
            <person name="Contreras Garrido A."/>
        </authorList>
    </citation>
    <scope>NUCLEOTIDE SEQUENCE [LARGE SCALE GENOMIC DNA]</scope>
</reference>
<dbReference type="InterPro" id="IPR025521">
    <property type="entry name" value="Neprosin_propep"/>
</dbReference>
<evidence type="ECO:0000259" key="2">
    <source>
        <dbReference type="PROSITE" id="PS52045"/>
    </source>
</evidence>
<dbReference type="InterPro" id="IPR004314">
    <property type="entry name" value="Neprosin"/>
</dbReference>
<keyword evidence="1" id="KW-1133">Transmembrane helix</keyword>
<gene>
    <name evidence="3" type="ORF">TAV2_LOCUS17952</name>
</gene>
<dbReference type="EMBL" id="OU466861">
    <property type="protein sequence ID" value="CAH2063451.1"/>
    <property type="molecule type" value="Genomic_DNA"/>
</dbReference>
<dbReference type="PANTHER" id="PTHR31589:SF95">
    <property type="entry name" value="NEPROSIN DOMAIN-CONTAINING PROTEIN"/>
    <property type="match status" value="1"/>
</dbReference>
<keyword evidence="1" id="KW-0472">Membrane</keyword>
<feature type="transmembrane region" description="Helical" evidence="1">
    <location>
        <begin position="12"/>
        <end position="30"/>
    </location>
</feature>
<proteinExistence type="predicted"/>
<organism evidence="3 4">
    <name type="scientific">Thlaspi arvense</name>
    <name type="common">Field penny-cress</name>
    <dbReference type="NCBI Taxonomy" id="13288"/>
    <lineage>
        <taxon>Eukaryota</taxon>
        <taxon>Viridiplantae</taxon>
        <taxon>Streptophyta</taxon>
        <taxon>Embryophyta</taxon>
        <taxon>Tracheophyta</taxon>
        <taxon>Spermatophyta</taxon>
        <taxon>Magnoliopsida</taxon>
        <taxon>eudicotyledons</taxon>
        <taxon>Gunneridae</taxon>
        <taxon>Pentapetalae</taxon>
        <taxon>rosids</taxon>
        <taxon>malvids</taxon>
        <taxon>Brassicales</taxon>
        <taxon>Brassicaceae</taxon>
        <taxon>Thlaspideae</taxon>
        <taxon>Thlaspi</taxon>
    </lineage>
</organism>
<keyword evidence="4" id="KW-1185">Reference proteome</keyword>
<evidence type="ECO:0000256" key="1">
    <source>
        <dbReference type="SAM" id="Phobius"/>
    </source>
</evidence>
<sequence>MAVRYLANKWTVRYLLVVLMVIMAVEAMSGKVNLSGERDQEIELRLKQLNKAALKSIESSGGEIIDCIPIANQPAFDHPMLQNHTIQMTPSSYPQEIITEEDIASAPSNDEELSLGNWQEIALKILFPSEEQQKKIFEEKIILRLTGKKLPHQFYHPTATGGYEDHEYAITYVDNGVFRGAKAQINVWKPRIQEAREFSVSQIWVVGGRFGPGLNTLEAGSHSDCYQKTGCYNLLCSGFVQINKRISLGATLKPISTYNGPQYLMIVQIWKVGFVK</sequence>
<feature type="domain" description="Neprosin PEP catalytic" evidence="2">
    <location>
        <begin position="160"/>
        <end position="276"/>
    </location>
</feature>
<accession>A0AAU9SH96</accession>
<dbReference type="AlphaFoldDB" id="A0AAU9SH96"/>
<evidence type="ECO:0000313" key="3">
    <source>
        <dbReference type="EMBL" id="CAH2063451.1"/>
    </source>
</evidence>
<evidence type="ECO:0000313" key="4">
    <source>
        <dbReference type="Proteomes" id="UP000836841"/>
    </source>
</evidence>
<feature type="non-terminal residue" evidence="3">
    <location>
        <position position="276"/>
    </location>
</feature>